<evidence type="ECO:0000256" key="12">
    <source>
        <dbReference type="PIRSR" id="PIRSR005461-1"/>
    </source>
</evidence>
<comment type="subcellular location">
    <subcellularLocation>
        <location evidence="11">Cytoplasm</location>
    </subcellularLocation>
</comment>
<dbReference type="HAMAP" id="MF_01547">
    <property type="entry name" value="RNA_methyltr_E"/>
    <property type="match status" value="1"/>
</dbReference>
<dbReference type="SUPFAM" id="SSF53335">
    <property type="entry name" value="S-adenosyl-L-methionine-dependent methyltransferases"/>
    <property type="match status" value="1"/>
</dbReference>
<evidence type="ECO:0000256" key="4">
    <source>
        <dbReference type="ARBA" id="ARBA00022691"/>
    </source>
</evidence>
<dbReference type="GO" id="GO:0005737">
    <property type="term" value="C:cytoplasm"/>
    <property type="evidence" value="ECO:0007669"/>
    <property type="project" value="UniProtKB-SubCell"/>
</dbReference>
<evidence type="ECO:0000259" key="13">
    <source>
        <dbReference type="Pfam" id="PF01728"/>
    </source>
</evidence>
<evidence type="ECO:0000256" key="3">
    <source>
        <dbReference type="ARBA" id="ARBA00022679"/>
    </source>
</evidence>
<evidence type="ECO:0000256" key="1">
    <source>
        <dbReference type="ARBA" id="ARBA00022552"/>
    </source>
</evidence>
<dbReference type="PANTHER" id="PTHR10920">
    <property type="entry name" value="RIBOSOMAL RNA METHYLTRANSFERASE"/>
    <property type="match status" value="1"/>
</dbReference>
<name>E0XRV2_9GAMM</name>
<reference evidence="14" key="1">
    <citation type="journal article" date="2011" name="Environ. Microbiol.">
        <title>Time-series analyses of Monterey Bay coastal microbial picoplankton using a 'genome proxy' microarray.</title>
        <authorList>
            <person name="Rich V.I."/>
            <person name="Pham V.D."/>
            <person name="Eppley J."/>
            <person name="Shi Y."/>
            <person name="DeLong E.F."/>
        </authorList>
    </citation>
    <scope>NUCLEOTIDE SEQUENCE</scope>
</reference>
<keyword evidence="11" id="KW-0963">Cytoplasm</keyword>
<dbReference type="EMBL" id="GU474855">
    <property type="protein sequence ID" value="ADI17143.1"/>
    <property type="molecule type" value="Genomic_DNA"/>
</dbReference>
<sequence length="209" mass="23181">MSRKKKTGGWRRSQREDFFLKKAQGRGLVSRAYFKLQELDAKFDLLKPKQSILELGAAPGGWVRYIEDKLSGDENLYIAVDPSPVKSSGLAKIISGKSNEPWVSQEIERILESKKLDLVLSDMAPNISGVRVVDDIASRELAEVALNTAVNYLAPGGRMVAKLFQGPEAQSFMEEAQECFLKSVLFKPAASRPESREVFVVADSFKAGR</sequence>
<dbReference type="AlphaFoldDB" id="E0XRV2"/>
<organism evidence="14">
    <name type="scientific">uncultured gamma proteobacterium HF0070_08D07</name>
    <dbReference type="NCBI Taxonomy" id="710983"/>
    <lineage>
        <taxon>Bacteria</taxon>
        <taxon>Pseudomonadati</taxon>
        <taxon>Pseudomonadota</taxon>
        <taxon>Gammaproteobacteria</taxon>
        <taxon>environmental samples</taxon>
    </lineage>
</organism>
<evidence type="ECO:0000256" key="10">
    <source>
        <dbReference type="ARBA" id="ARBA00048970"/>
    </source>
</evidence>
<dbReference type="EC" id="2.1.1.166" evidence="6 11"/>
<accession>E0XRV2</accession>
<dbReference type="PIRSF" id="PIRSF005461">
    <property type="entry name" value="23S_rRNA_mtase"/>
    <property type="match status" value="1"/>
</dbReference>
<protein>
    <recommendedName>
        <fullName evidence="7 11">Ribosomal RNA large subunit methyltransferase E</fullName>
        <ecNumber evidence="6 11">2.1.1.166</ecNumber>
    </recommendedName>
    <alternativeName>
        <fullName evidence="9 11">23S rRNA Um2552 methyltransferase</fullName>
    </alternativeName>
    <alternativeName>
        <fullName evidence="8 11">rRNA (uridine-2'-O-)-methyltransferase</fullName>
    </alternativeName>
</protein>
<feature type="domain" description="Ribosomal RNA methyltransferase FtsJ" evidence="13">
    <location>
        <begin position="29"/>
        <end position="204"/>
    </location>
</feature>
<keyword evidence="2 11" id="KW-0489">Methyltransferase</keyword>
<dbReference type="Pfam" id="PF01728">
    <property type="entry name" value="FtsJ"/>
    <property type="match status" value="1"/>
</dbReference>
<dbReference type="InterPro" id="IPR029063">
    <property type="entry name" value="SAM-dependent_MTases_sf"/>
</dbReference>
<evidence type="ECO:0000256" key="2">
    <source>
        <dbReference type="ARBA" id="ARBA00022603"/>
    </source>
</evidence>
<gene>
    <name evidence="11" type="primary">rlmE</name>
    <name evidence="11" type="synonym">ftsJ</name>
    <name evidence="11" type="synonym">rrmJ</name>
</gene>
<evidence type="ECO:0000256" key="7">
    <source>
        <dbReference type="ARBA" id="ARBA00041129"/>
    </source>
</evidence>
<dbReference type="InterPro" id="IPR002877">
    <property type="entry name" value="RNA_MeTrfase_FtsJ_dom"/>
</dbReference>
<dbReference type="Gene3D" id="3.40.50.150">
    <property type="entry name" value="Vaccinia Virus protein VP39"/>
    <property type="match status" value="1"/>
</dbReference>
<dbReference type="GO" id="GO:0008650">
    <property type="term" value="F:rRNA (uridine-2'-O-)-methyltransferase activity"/>
    <property type="evidence" value="ECO:0007669"/>
    <property type="project" value="UniProtKB-UniRule"/>
</dbReference>
<dbReference type="InterPro" id="IPR050082">
    <property type="entry name" value="RNA_methyltr_RlmE"/>
</dbReference>
<dbReference type="InterPro" id="IPR015507">
    <property type="entry name" value="rRNA-MeTfrase_E"/>
</dbReference>
<keyword evidence="4 11" id="KW-0949">S-adenosyl-L-methionine</keyword>
<comment type="similarity">
    <text evidence="11">Belongs to the class I-like SAM-binding methyltransferase superfamily. RNA methyltransferase RlmE family.</text>
</comment>
<proteinExistence type="inferred from homology"/>
<evidence type="ECO:0000256" key="11">
    <source>
        <dbReference type="HAMAP-Rule" id="MF_01547"/>
    </source>
</evidence>
<evidence type="ECO:0000256" key="6">
    <source>
        <dbReference type="ARBA" id="ARBA00038861"/>
    </source>
</evidence>
<evidence type="ECO:0000256" key="9">
    <source>
        <dbReference type="ARBA" id="ARBA00042745"/>
    </source>
</evidence>
<evidence type="ECO:0000256" key="5">
    <source>
        <dbReference type="ARBA" id="ARBA00037569"/>
    </source>
</evidence>
<evidence type="ECO:0000313" key="14">
    <source>
        <dbReference type="EMBL" id="ADI17143.1"/>
    </source>
</evidence>
<comment type="function">
    <text evidence="5 11">Specifically methylates the uridine in position 2552 of 23S rRNA at the 2'-O position of the ribose in the fully assembled 50S ribosomal subunit.</text>
</comment>
<evidence type="ECO:0000256" key="8">
    <source>
        <dbReference type="ARBA" id="ARBA00041995"/>
    </source>
</evidence>
<feature type="active site" description="Proton acceptor" evidence="11 12">
    <location>
        <position position="162"/>
    </location>
</feature>
<keyword evidence="1 11" id="KW-0698">rRNA processing</keyword>
<keyword evidence="3 11" id="KW-0808">Transferase</keyword>
<dbReference type="PANTHER" id="PTHR10920:SF18">
    <property type="entry name" value="RRNA METHYLTRANSFERASE 2, MITOCHONDRIAL"/>
    <property type="match status" value="1"/>
</dbReference>
<comment type="caution">
    <text evidence="11">Lacks conserved residue(s) required for the propagation of feature annotation.</text>
</comment>
<comment type="catalytic activity">
    <reaction evidence="10 11">
        <text>uridine(2552) in 23S rRNA + S-adenosyl-L-methionine = 2'-O-methyluridine(2552) in 23S rRNA + S-adenosyl-L-homocysteine + H(+)</text>
        <dbReference type="Rhea" id="RHEA:42720"/>
        <dbReference type="Rhea" id="RHEA-COMP:10202"/>
        <dbReference type="Rhea" id="RHEA-COMP:10203"/>
        <dbReference type="ChEBI" id="CHEBI:15378"/>
        <dbReference type="ChEBI" id="CHEBI:57856"/>
        <dbReference type="ChEBI" id="CHEBI:59789"/>
        <dbReference type="ChEBI" id="CHEBI:65315"/>
        <dbReference type="ChEBI" id="CHEBI:74478"/>
        <dbReference type="EC" id="2.1.1.166"/>
    </reaction>
</comment>